<reference evidence="1" key="1">
    <citation type="submission" date="2023-03" db="EMBL/GenBank/DDBJ databases">
        <authorList>
            <person name="Shen W."/>
            <person name="Cai J."/>
        </authorList>
    </citation>
    <scope>NUCLEOTIDE SEQUENCE</scope>
    <source>
        <strain evidence="1">P82-2</strain>
    </source>
</reference>
<protein>
    <submittedName>
        <fullName evidence="1">Uncharacterized protein</fullName>
    </submittedName>
</protein>
<dbReference type="EMBL" id="JARQAG010000002">
    <property type="protein sequence ID" value="MDT2731055.1"/>
    <property type="molecule type" value="Genomic_DNA"/>
</dbReference>
<dbReference type="AlphaFoldDB" id="A0AAE4L0A7"/>
<dbReference type="Proteomes" id="UP001180515">
    <property type="component" value="Unassembled WGS sequence"/>
</dbReference>
<gene>
    <name evidence="1" type="ORF">P7G31_02145</name>
</gene>
<sequence>MKFIKNLLRMLTKSIGAGYERDYNRDLLIKKYGKEEALKNYDELNQK</sequence>
<evidence type="ECO:0000313" key="1">
    <source>
        <dbReference type="EMBL" id="MDT2731055.1"/>
    </source>
</evidence>
<name>A0AAE4L0A7_9STRE</name>
<dbReference type="RefSeq" id="WP_311981568.1">
    <property type="nucleotide sequence ID" value="NZ_JARQAG010000002.1"/>
</dbReference>
<proteinExistence type="predicted"/>
<evidence type="ECO:0000313" key="2">
    <source>
        <dbReference type="Proteomes" id="UP001180515"/>
    </source>
</evidence>
<comment type="caution">
    <text evidence="1">The sequence shown here is derived from an EMBL/GenBank/DDBJ whole genome shotgun (WGS) entry which is preliminary data.</text>
</comment>
<organism evidence="1 2">
    <name type="scientific">Streptococcus parauberis</name>
    <dbReference type="NCBI Taxonomy" id="1348"/>
    <lineage>
        <taxon>Bacteria</taxon>
        <taxon>Bacillati</taxon>
        <taxon>Bacillota</taxon>
        <taxon>Bacilli</taxon>
        <taxon>Lactobacillales</taxon>
        <taxon>Streptococcaceae</taxon>
        <taxon>Streptococcus</taxon>
    </lineage>
</organism>
<accession>A0AAE4L0A7</accession>